<comment type="similarity">
    <text evidence="1">Belongs to the WD repeat LST8 family.</text>
</comment>
<reference evidence="6" key="1">
    <citation type="submission" date="2017-03" db="EMBL/GenBank/DDBJ databases">
        <title>Genomes of endolithic fungi from Antarctica.</title>
        <authorList>
            <person name="Coleine C."/>
            <person name="Masonjones S."/>
            <person name="Stajich J.E."/>
        </authorList>
    </citation>
    <scope>NUCLEOTIDE SEQUENCE [LARGE SCALE GENOMIC DNA]</scope>
    <source>
        <strain evidence="6">CCFEE 5527</strain>
    </source>
</reference>
<dbReference type="PROSITE" id="PS50090">
    <property type="entry name" value="MYB_LIKE"/>
    <property type="match status" value="1"/>
</dbReference>
<dbReference type="SUPFAM" id="SSF50978">
    <property type="entry name" value="WD40 repeat-like"/>
    <property type="match status" value="1"/>
</dbReference>
<feature type="repeat" description="WD" evidence="2">
    <location>
        <begin position="809"/>
        <end position="835"/>
    </location>
</feature>
<sequence>MAPVMIDLVSSDDEAPMREITKAAVIPAPKPNPSAAGGPQRLPMAKRSGTSVHQERIRKADTFRRKEAESTAFHKARTSATPLNYTPAIAPAAPPAVSGTERPTKRRRMGEDDEEGEVIEIATGHARQHVPVQGPTSSRNTAPFGRSEDSLQPHESDSGPDEIPARPRAQHRSMRADEHVYKQPETEQRSIAGTPYTAEDDAKIARLRKEGLKWNQLAPQFPGRNTVSLKEHWKYLKRKKRLVQQTDPAPIDVHANGPTFDDTAVADHPDEGYADHDDDEALPKGISSVAATLDTPSDVRMESSATPEVVMQDFVLSAEPNPESLVFKGSSEGFGGRYSADEDAHLIKLKEVHKISWDDMPGYFVGRTQGSLQVRYSGLRRKSSAPAAVLDLAHESSFAVDSDTMHSGDQRPRRRRKREAQPGYISWADVRTKRLVDDSQLQAVDGAQIDQASVTSDTLSQRSVQQRMQALPVGRALRARELGHTRVLKVSSDLQNSVLDMLGPQRSFNGTSGDVTCIAWSKDDNRFAAGSIAISDVSSMQYNRPYNLLLGNVERNTLLELPEHHARRPLVAETTVDTSGNRRPNVNASHEMRATQDPRVFMTVAAVDFDSSWYLFTAGGDGCVRMYDTEGGCLDTLKLDATVDMLVCCGPGLIVVAQHTAVGGIVMLQYDAGQFMNTEVLPRPQMLGSIPVFPSALKRGGPNGRLLLAGFASDGVEEERATAGGIGLWDLQTRSLLDTPSVSRGVFDVAWNLSPSSRSTLFAVAVSKPENRIRSEVQCFSWDRTGIRRTLTWDCPALDINDVVYCPHDDNLIAAGATDGKVYIWDKRYADNKQSPLHVFEHGRTTNVIDHDRPREVADTGVRFLSWSATADRLYSGSSDGVVKVWDPYRSTEDAHVKDVAQFETAVMSGAFSTDFCELLIGEEKGQINLLGIDREGRSVRTTKRFDLLTAPAQSASVPEGDVAMGGTKAAAQLQGKCDTSPSALADKIAQCTLDCGYIPTAADEDGKMSDNRASEQRIPGALREHVLPRKWSQAPNYQDITNAEVEEAGPFVCCSFCRGPATPSKGTHLICEKCTLIRSGLTHRCKRCSYPIRPDAEGGEETRLVCQRCEFACFRCAEMAEYSVQDRTVECVPCGLKWEGGVLGYELCEAGSAEHSAGTDAKRRAKPRAIDAADEVVDDTVVDLTLDRERLHRGWHSAWVDGLGSQHTSISTKASVEEYLLSDAELVLGKYHECTSAQIMMAAHPGMNATKLRKLRGILQVHNECREDVDALNAQLSKKE</sequence>
<feature type="compositionally biased region" description="Basic and acidic residues" evidence="3">
    <location>
        <begin position="146"/>
        <end position="157"/>
    </location>
</feature>
<accession>A0A1V8SM84</accession>
<feature type="compositionally biased region" description="Basic and acidic residues" evidence="3">
    <location>
        <begin position="53"/>
        <end position="69"/>
    </location>
</feature>
<evidence type="ECO:0000259" key="4">
    <source>
        <dbReference type="PROSITE" id="PS50090"/>
    </source>
</evidence>
<feature type="repeat" description="WD" evidence="2">
    <location>
        <begin position="862"/>
        <end position="887"/>
    </location>
</feature>
<dbReference type="Pfam" id="PF23257">
    <property type="entry name" value="DUF7071"/>
    <property type="match status" value="1"/>
</dbReference>
<dbReference type="InParanoid" id="A0A1V8SM84"/>
<gene>
    <name evidence="5" type="ORF">B0A48_14196</name>
</gene>
<dbReference type="PANTHER" id="PTHR19842">
    <property type="entry name" value="G BETA-LIKE PROTEIN GBL"/>
    <property type="match status" value="1"/>
</dbReference>
<feature type="region of interest" description="Disordered" evidence="3">
    <location>
        <begin position="25"/>
        <end position="198"/>
    </location>
</feature>
<feature type="compositionally biased region" description="Basic and acidic residues" evidence="3">
    <location>
        <begin position="174"/>
        <end position="188"/>
    </location>
</feature>
<dbReference type="SUPFAM" id="SSF46689">
    <property type="entry name" value="Homeodomain-like"/>
    <property type="match status" value="1"/>
</dbReference>
<feature type="region of interest" description="Disordered" evidence="3">
    <location>
        <begin position="400"/>
        <end position="422"/>
    </location>
</feature>
<dbReference type="Gene3D" id="2.130.10.10">
    <property type="entry name" value="YVTN repeat-like/Quinoprotein amine dehydrogenase"/>
    <property type="match status" value="1"/>
</dbReference>
<dbReference type="PROSITE" id="PS50082">
    <property type="entry name" value="WD_REPEATS_2"/>
    <property type="match status" value="2"/>
</dbReference>
<evidence type="ECO:0000313" key="5">
    <source>
        <dbReference type="EMBL" id="OQN99991.1"/>
    </source>
</evidence>
<dbReference type="Gene3D" id="1.10.10.60">
    <property type="entry name" value="Homeodomain-like"/>
    <property type="match status" value="1"/>
</dbReference>
<dbReference type="InterPro" id="IPR036322">
    <property type="entry name" value="WD40_repeat_dom_sf"/>
</dbReference>
<dbReference type="InterPro" id="IPR001680">
    <property type="entry name" value="WD40_rpt"/>
</dbReference>
<dbReference type="SMART" id="SM00320">
    <property type="entry name" value="WD40"/>
    <property type="match status" value="4"/>
</dbReference>
<dbReference type="EMBL" id="NAJO01000037">
    <property type="protein sequence ID" value="OQN99991.1"/>
    <property type="molecule type" value="Genomic_DNA"/>
</dbReference>
<proteinExistence type="inferred from homology"/>
<dbReference type="InterPro" id="IPR015943">
    <property type="entry name" value="WD40/YVTN_repeat-like_dom_sf"/>
</dbReference>
<evidence type="ECO:0000313" key="6">
    <source>
        <dbReference type="Proteomes" id="UP000192596"/>
    </source>
</evidence>
<feature type="domain" description="Myb-like" evidence="4">
    <location>
        <begin position="188"/>
        <end position="237"/>
    </location>
</feature>
<keyword evidence="2" id="KW-0853">WD repeat</keyword>
<dbReference type="CDD" id="cd00167">
    <property type="entry name" value="SANT"/>
    <property type="match status" value="1"/>
</dbReference>
<dbReference type="GO" id="GO:0031932">
    <property type="term" value="C:TORC2 complex"/>
    <property type="evidence" value="ECO:0007669"/>
    <property type="project" value="InterPro"/>
</dbReference>
<dbReference type="GO" id="GO:0031929">
    <property type="term" value="P:TOR signaling"/>
    <property type="evidence" value="ECO:0007669"/>
    <property type="project" value="InterPro"/>
</dbReference>
<dbReference type="InterPro" id="IPR055499">
    <property type="entry name" value="DUF7071"/>
</dbReference>
<dbReference type="InterPro" id="IPR001005">
    <property type="entry name" value="SANT/Myb"/>
</dbReference>
<dbReference type="InterPro" id="IPR009057">
    <property type="entry name" value="Homeodomain-like_sf"/>
</dbReference>
<organism evidence="5 6">
    <name type="scientific">Cryoendolithus antarcticus</name>
    <dbReference type="NCBI Taxonomy" id="1507870"/>
    <lineage>
        <taxon>Eukaryota</taxon>
        <taxon>Fungi</taxon>
        <taxon>Dikarya</taxon>
        <taxon>Ascomycota</taxon>
        <taxon>Pezizomycotina</taxon>
        <taxon>Dothideomycetes</taxon>
        <taxon>Dothideomycetidae</taxon>
        <taxon>Cladosporiales</taxon>
        <taxon>Cladosporiaceae</taxon>
        <taxon>Cryoendolithus</taxon>
    </lineage>
</organism>
<dbReference type="InterPro" id="IPR037588">
    <property type="entry name" value="MLST8"/>
</dbReference>
<dbReference type="GO" id="GO:0032956">
    <property type="term" value="P:regulation of actin cytoskeleton organization"/>
    <property type="evidence" value="ECO:0007669"/>
    <property type="project" value="TreeGrafter"/>
</dbReference>
<dbReference type="OrthoDB" id="10248252at2759"/>
<evidence type="ECO:0000256" key="1">
    <source>
        <dbReference type="ARBA" id="ARBA00009890"/>
    </source>
</evidence>
<dbReference type="SMART" id="SM00717">
    <property type="entry name" value="SANT"/>
    <property type="match status" value="2"/>
</dbReference>
<evidence type="ECO:0000256" key="3">
    <source>
        <dbReference type="SAM" id="MobiDB-lite"/>
    </source>
</evidence>
<dbReference type="PANTHER" id="PTHR19842:SF2">
    <property type="entry name" value="WD REPEAT PROTEIN (AFU_ORTHOLOGUE AFUA_5G04300)"/>
    <property type="match status" value="1"/>
</dbReference>
<name>A0A1V8SM84_9PEZI</name>
<evidence type="ECO:0000256" key="2">
    <source>
        <dbReference type="PROSITE-ProRule" id="PRU00221"/>
    </source>
</evidence>
<keyword evidence="6" id="KW-1185">Reference proteome</keyword>
<dbReference type="GO" id="GO:0031931">
    <property type="term" value="C:TORC1 complex"/>
    <property type="evidence" value="ECO:0007669"/>
    <property type="project" value="InterPro"/>
</dbReference>
<protein>
    <recommendedName>
        <fullName evidence="4">Myb-like domain-containing protein</fullName>
    </recommendedName>
</protein>
<dbReference type="Proteomes" id="UP000192596">
    <property type="component" value="Unassembled WGS sequence"/>
</dbReference>
<dbReference type="Pfam" id="PF00400">
    <property type="entry name" value="WD40"/>
    <property type="match status" value="3"/>
</dbReference>
<comment type="caution">
    <text evidence="5">The sequence shown here is derived from an EMBL/GenBank/DDBJ whole genome shotgun (WGS) entry which is preliminary data.</text>
</comment>
<dbReference type="STRING" id="1507870.A0A1V8SM84"/>